<dbReference type="EMBL" id="CP012508">
    <property type="protein sequence ID" value="ALB22667.1"/>
    <property type="molecule type" value="Genomic_DNA"/>
</dbReference>
<dbReference type="RefSeq" id="WP_017377159.1">
    <property type="nucleotide sequence ID" value="NZ_CP012508.1"/>
</dbReference>
<dbReference type="Proteomes" id="UP000029558">
    <property type="component" value="Chromosome"/>
</dbReference>
<evidence type="ECO:0000313" key="2">
    <source>
        <dbReference type="Proteomes" id="UP000029558"/>
    </source>
</evidence>
<sequence>MIEDTLNKIETQLRTAKLSDEKRSELLALAETLRTELVDLEKTQKEGAHSIANFAQASTHELLKDDKDEDLLDLSAKALERSVVDFENSHPRLAQTVRGIIISLGNMGI</sequence>
<reference evidence="1 2" key="1">
    <citation type="journal article" date="2014" name="Genome Announc.">
        <title>Comparative Genome Analysis of Two Isolates of the Fish Pathogen Piscirickettsia salmonis from Different Hosts Reveals Major Differences in Virulence-Associated Secretion Systems.</title>
        <authorList>
            <person name="Bohle H."/>
            <person name="Henriquez P."/>
            <person name="Grothusen H."/>
            <person name="Navas E."/>
            <person name="Sandoval A."/>
            <person name="Bustamante F."/>
            <person name="Bustos P."/>
            <person name="Mancilla M."/>
        </authorList>
    </citation>
    <scope>NUCLEOTIDE SEQUENCE [LARGE SCALE GENOMIC DNA]</scope>
    <source>
        <strain evidence="2">B1-32597</strain>
    </source>
</reference>
<dbReference type="AlphaFoldDB" id="A0A1L6TBH1"/>
<dbReference type="OrthoDB" id="5616358at2"/>
<dbReference type="InterPro" id="IPR025516">
    <property type="entry name" value="DUF4404"/>
</dbReference>
<protein>
    <submittedName>
        <fullName evidence="1">Uncharacterized protein</fullName>
    </submittedName>
</protein>
<gene>
    <name evidence="1" type="ORF">KU39_1485</name>
</gene>
<accession>A0A1L6TBH1</accession>
<organism evidence="1 2">
    <name type="scientific">Piscirickettsia salmonis</name>
    <dbReference type="NCBI Taxonomy" id="1238"/>
    <lineage>
        <taxon>Bacteria</taxon>
        <taxon>Pseudomonadati</taxon>
        <taxon>Pseudomonadota</taxon>
        <taxon>Gammaproteobacteria</taxon>
        <taxon>Thiotrichales</taxon>
        <taxon>Piscirickettsiaceae</taxon>
        <taxon>Piscirickettsia</taxon>
    </lineage>
</organism>
<evidence type="ECO:0000313" key="1">
    <source>
        <dbReference type="EMBL" id="ALB22667.1"/>
    </source>
</evidence>
<proteinExistence type="predicted"/>
<dbReference type="Pfam" id="PF14357">
    <property type="entry name" value="DUF4404"/>
    <property type="match status" value="1"/>
</dbReference>
<name>A0A1L6TBH1_PISSA</name>